<dbReference type="CDD" id="cd04458">
    <property type="entry name" value="CSP_CDS"/>
    <property type="match status" value="1"/>
</dbReference>
<dbReference type="SMART" id="SM00357">
    <property type="entry name" value="CSP"/>
    <property type="match status" value="1"/>
</dbReference>
<comment type="caution">
    <text evidence="3">The sequence shown here is derived from an EMBL/GenBank/DDBJ whole genome shotgun (WGS) entry which is preliminary data.</text>
</comment>
<dbReference type="Gene3D" id="2.40.50.140">
    <property type="entry name" value="Nucleic acid-binding proteins"/>
    <property type="match status" value="1"/>
</dbReference>
<dbReference type="InterPro" id="IPR012340">
    <property type="entry name" value="NA-bd_OB-fold"/>
</dbReference>
<dbReference type="Proteomes" id="UP000248079">
    <property type="component" value="Unassembled WGS sequence"/>
</dbReference>
<dbReference type="AlphaFoldDB" id="A0A2V4A2B4"/>
<proteinExistence type="predicted"/>
<dbReference type="PRINTS" id="PR00050">
    <property type="entry name" value="COLDSHOCK"/>
</dbReference>
<keyword evidence="4" id="KW-1185">Reference proteome</keyword>
<dbReference type="SUPFAM" id="SSF50249">
    <property type="entry name" value="Nucleic acid-binding proteins"/>
    <property type="match status" value="1"/>
</dbReference>
<dbReference type="GO" id="GO:0005829">
    <property type="term" value="C:cytosol"/>
    <property type="evidence" value="ECO:0007669"/>
    <property type="project" value="UniProtKB-ARBA"/>
</dbReference>
<evidence type="ECO:0000256" key="1">
    <source>
        <dbReference type="SAM" id="MobiDB-lite"/>
    </source>
</evidence>
<feature type="region of interest" description="Disordered" evidence="1">
    <location>
        <begin position="1"/>
        <end position="40"/>
    </location>
</feature>
<keyword evidence="3" id="KW-0238">DNA-binding</keyword>
<accession>A0A2V4A2B4</accession>
<reference evidence="3 4" key="1">
    <citation type="submission" date="2018-05" db="EMBL/GenBank/DDBJ databases">
        <title>Marinifilum breve JC075T sp. nov., a marine bacterium isolated from Yongle Blue Hole in the South China Sea.</title>
        <authorList>
            <person name="Fu T."/>
        </authorList>
    </citation>
    <scope>NUCLEOTIDE SEQUENCE [LARGE SCALE GENOMIC DNA]</scope>
    <source>
        <strain evidence="3 4">JC075</strain>
    </source>
</reference>
<evidence type="ECO:0000313" key="3">
    <source>
        <dbReference type="EMBL" id="PXY01470.1"/>
    </source>
</evidence>
<dbReference type="InterPro" id="IPR002059">
    <property type="entry name" value="CSP_DNA-bd"/>
</dbReference>
<name>A0A2V4A2B4_9BACT</name>
<dbReference type="PROSITE" id="PS51857">
    <property type="entry name" value="CSD_2"/>
    <property type="match status" value="1"/>
</dbReference>
<gene>
    <name evidence="3" type="ORF">DF185_08270</name>
</gene>
<organism evidence="3 4">
    <name type="scientific">Marinifilum breve</name>
    <dbReference type="NCBI Taxonomy" id="2184082"/>
    <lineage>
        <taxon>Bacteria</taxon>
        <taxon>Pseudomonadati</taxon>
        <taxon>Bacteroidota</taxon>
        <taxon>Bacteroidia</taxon>
        <taxon>Marinilabiliales</taxon>
        <taxon>Marinifilaceae</taxon>
    </lineage>
</organism>
<dbReference type="GO" id="GO:0003677">
    <property type="term" value="F:DNA binding"/>
    <property type="evidence" value="ECO:0007669"/>
    <property type="project" value="UniProtKB-KW"/>
</dbReference>
<dbReference type="EMBL" id="QFLI01000003">
    <property type="protein sequence ID" value="PXY01470.1"/>
    <property type="molecule type" value="Genomic_DNA"/>
</dbReference>
<dbReference type="InterPro" id="IPR050181">
    <property type="entry name" value="Cold_shock_domain"/>
</dbReference>
<dbReference type="RefSeq" id="WP_110360283.1">
    <property type="nucleotide sequence ID" value="NZ_QFLI01000003.1"/>
</dbReference>
<evidence type="ECO:0000259" key="2">
    <source>
        <dbReference type="PROSITE" id="PS51857"/>
    </source>
</evidence>
<evidence type="ECO:0000313" key="4">
    <source>
        <dbReference type="Proteomes" id="UP000248079"/>
    </source>
</evidence>
<sequence>MGRSQETYNKKEKEKRKLQKRKEKEARKEARKEAGGKSSLDDMIAYVDEFGNITSTPPDPDKKKEEINAEDIVLGARNSGDFAEEEGKRQGVVNFFNDSKGYGFIKDLSTGDSIFVHVNGLVDTIKENDKVEFDTERGPKGMNAVNVTLKK</sequence>
<feature type="domain" description="CSD" evidence="2">
    <location>
        <begin position="88"/>
        <end position="149"/>
    </location>
</feature>
<dbReference type="Pfam" id="PF00313">
    <property type="entry name" value="CSD"/>
    <property type="match status" value="1"/>
</dbReference>
<feature type="compositionally biased region" description="Basic and acidic residues" evidence="1">
    <location>
        <begin position="22"/>
        <end position="35"/>
    </location>
</feature>
<dbReference type="PANTHER" id="PTHR11544">
    <property type="entry name" value="COLD SHOCK DOMAIN CONTAINING PROTEINS"/>
    <property type="match status" value="1"/>
</dbReference>
<dbReference type="InterPro" id="IPR011129">
    <property type="entry name" value="CSD"/>
</dbReference>
<protein>
    <submittedName>
        <fullName evidence="3">DNA-binding protein</fullName>
    </submittedName>
</protein>
<dbReference type="OrthoDB" id="1493235at2"/>